<reference evidence="2" key="1">
    <citation type="journal article" date="2022" name="Front. Genet.">
        <title>Chromosome-Scale Assembly of the Dendrobium nobile Genome Provides Insights Into the Molecular Mechanism of the Biosynthesis of the Medicinal Active Ingredient of Dendrobium.</title>
        <authorList>
            <person name="Xu Q."/>
            <person name="Niu S.-C."/>
            <person name="Li K.-L."/>
            <person name="Zheng P.-J."/>
            <person name="Zhang X.-J."/>
            <person name="Jia Y."/>
            <person name="Liu Y."/>
            <person name="Niu Y.-X."/>
            <person name="Yu L.-H."/>
            <person name="Chen D.-F."/>
            <person name="Zhang G.-Q."/>
        </authorList>
    </citation>
    <scope>NUCLEOTIDE SEQUENCE</scope>
    <source>
        <tissue evidence="2">Leaf</tissue>
    </source>
</reference>
<feature type="chain" id="PRO_5035785753" evidence="1">
    <location>
        <begin position="24"/>
        <end position="96"/>
    </location>
</feature>
<sequence>MGRSVNLGSLIQLSWLLLHYRLGFQLIEDDSTVTRTFNLLLVAIGRACNPILCKFIFLRRQSSLSCTISIQLEAKFVVREGGKMPASVSIDDTESV</sequence>
<accession>A0A8T3AFT5</accession>
<dbReference type="EMBL" id="JAGYWB010000017">
    <property type="protein sequence ID" value="KAI0494632.1"/>
    <property type="molecule type" value="Genomic_DNA"/>
</dbReference>
<evidence type="ECO:0000256" key="1">
    <source>
        <dbReference type="SAM" id="SignalP"/>
    </source>
</evidence>
<comment type="caution">
    <text evidence="2">The sequence shown here is derived from an EMBL/GenBank/DDBJ whole genome shotgun (WGS) entry which is preliminary data.</text>
</comment>
<name>A0A8T3AFT5_DENNO</name>
<evidence type="ECO:0000313" key="3">
    <source>
        <dbReference type="Proteomes" id="UP000829196"/>
    </source>
</evidence>
<protein>
    <submittedName>
        <fullName evidence="2">Uncharacterized protein</fullName>
    </submittedName>
</protein>
<evidence type="ECO:0000313" key="2">
    <source>
        <dbReference type="EMBL" id="KAI0494632.1"/>
    </source>
</evidence>
<dbReference type="AlphaFoldDB" id="A0A8T3AFT5"/>
<gene>
    <name evidence="2" type="ORF">KFK09_024773</name>
</gene>
<proteinExistence type="predicted"/>
<dbReference type="Proteomes" id="UP000829196">
    <property type="component" value="Unassembled WGS sequence"/>
</dbReference>
<keyword evidence="3" id="KW-1185">Reference proteome</keyword>
<feature type="signal peptide" evidence="1">
    <location>
        <begin position="1"/>
        <end position="23"/>
    </location>
</feature>
<organism evidence="2 3">
    <name type="scientific">Dendrobium nobile</name>
    <name type="common">Orchid</name>
    <dbReference type="NCBI Taxonomy" id="94219"/>
    <lineage>
        <taxon>Eukaryota</taxon>
        <taxon>Viridiplantae</taxon>
        <taxon>Streptophyta</taxon>
        <taxon>Embryophyta</taxon>
        <taxon>Tracheophyta</taxon>
        <taxon>Spermatophyta</taxon>
        <taxon>Magnoliopsida</taxon>
        <taxon>Liliopsida</taxon>
        <taxon>Asparagales</taxon>
        <taxon>Orchidaceae</taxon>
        <taxon>Epidendroideae</taxon>
        <taxon>Malaxideae</taxon>
        <taxon>Dendrobiinae</taxon>
        <taxon>Dendrobium</taxon>
    </lineage>
</organism>
<keyword evidence="1" id="KW-0732">Signal</keyword>